<dbReference type="HOGENOM" id="CLU_019533_0_1_4"/>
<sequence>MGIGAIKYAFRRTGRFIAASLLLFPTVVPVSAGEVMASDNPPDAVAGFVSGRQEWALVWSDEFDREGLPDPTKWTYDVDRNAAGWYNQELQYYAHERKENAHVANGVLSITARREQLRSMPDYGGQDYTSARLMTRNLPGGEWTYGFFEVRAKLPCSRGLWPAIWLLGVGGVWPDDGEIDIMEQKGLTDADKLSVQAALHTKAYNHAGGSMGKSREETHSVPTACTAFHNYQLRWTDQDIVIGVDDVPYFHFQKPHHARRSVWPFDRPHYLLLNVAVGGVLGGKVPQEFEHDAMLVDYVRIYSLSVVEKKPDGATPASVPASGAQGADTPAISH</sequence>
<evidence type="ECO:0000256" key="2">
    <source>
        <dbReference type="SAM" id="MobiDB-lite"/>
    </source>
</evidence>
<evidence type="ECO:0000313" key="5">
    <source>
        <dbReference type="EMBL" id="AGX87705.1"/>
    </source>
</evidence>
<dbReference type="PANTHER" id="PTHR10963">
    <property type="entry name" value="GLYCOSYL HYDROLASE-RELATED"/>
    <property type="match status" value="1"/>
</dbReference>
<dbReference type="Gene3D" id="2.60.120.200">
    <property type="match status" value="1"/>
</dbReference>
<dbReference type="GO" id="GO:0004553">
    <property type="term" value="F:hydrolase activity, hydrolyzing O-glycosyl compounds"/>
    <property type="evidence" value="ECO:0007669"/>
    <property type="project" value="InterPro"/>
</dbReference>
<feature type="region of interest" description="Disordered" evidence="2">
    <location>
        <begin position="312"/>
        <end position="334"/>
    </location>
</feature>
<dbReference type="InterPro" id="IPR013320">
    <property type="entry name" value="ConA-like_dom_sf"/>
</dbReference>
<reference evidence="5 6" key="1">
    <citation type="journal article" date="2013" name="Genome Biol.">
        <title>Genomic analysis reveals key aspects of prokaryotic symbiosis in the phototrophic consortium "Chlorochromatium aggregatum".</title>
        <authorList>
            <person name="Liu Z."/>
            <person name="Muller J."/>
            <person name="Li T."/>
            <person name="Alvey R.M."/>
            <person name="Vogl K."/>
            <person name="Frigaard N.U."/>
            <person name="Rockwell N.C."/>
            <person name="Boyd E.S."/>
            <person name="Tomsho L.P."/>
            <person name="Schuster S.C."/>
            <person name="Henke P."/>
            <person name="Rohde M."/>
            <person name="Overmann J."/>
            <person name="Bryant D.A."/>
        </authorList>
    </citation>
    <scope>NUCLEOTIDE SEQUENCE [LARGE SCALE GENOMIC DNA]</scope>
    <source>
        <strain evidence="5">CR</strain>
    </source>
</reference>
<evidence type="ECO:0000313" key="6">
    <source>
        <dbReference type="Proteomes" id="UP000017184"/>
    </source>
</evidence>
<feature type="signal peptide" evidence="3">
    <location>
        <begin position="1"/>
        <end position="32"/>
    </location>
</feature>
<dbReference type="InterPro" id="IPR000757">
    <property type="entry name" value="Beta-glucanase-like"/>
</dbReference>
<dbReference type="Pfam" id="PF00722">
    <property type="entry name" value="Glyco_hydro_16"/>
    <property type="match status" value="1"/>
</dbReference>
<dbReference type="SUPFAM" id="SSF49899">
    <property type="entry name" value="Concanavalin A-like lectins/glucanases"/>
    <property type="match status" value="1"/>
</dbReference>
<feature type="chain" id="PRO_5004662853" evidence="3">
    <location>
        <begin position="33"/>
        <end position="334"/>
    </location>
</feature>
<feature type="domain" description="GH16" evidence="4">
    <location>
        <begin position="35"/>
        <end position="307"/>
    </location>
</feature>
<dbReference type="InterPro" id="IPR050546">
    <property type="entry name" value="Glycosyl_Hydrlase_16"/>
</dbReference>
<dbReference type="PANTHER" id="PTHR10963:SF55">
    <property type="entry name" value="GLYCOSIDE HYDROLASE FAMILY 16 PROTEIN"/>
    <property type="match status" value="1"/>
</dbReference>
<evidence type="ECO:0000256" key="1">
    <source>
        <dbReference type="ARBA" id="ARBA00006865"/>
    </source>
</evidence>
<evidence type="ECO:0000256" key="3">
    <source>
        <dbReference type="SAM" id="SignalP"/>
    </source>
</evidence>
<keyword evidence="6" id="KW-1185">Reference proteome</keyword>
<accession>U5N8Q6</accession>
<keyword evidence="3" id="KW-0732">Signal</keyword>
<dbReference type="CDD" id="cd08023">
    <property type="entry name" value="GH16_laminarinase_like"/>
    <property type="match status" value="1"/>
</dbReference>
<dbReference type="Proteomes" id="UP000017184">
    <property type="component" value="Chromosome"/>
</dbReference>
<dbReference type="STRING" id="946483.Cenrod_1620"/>
<gene>
    <name evidence="5" type="ORF">Cenrod_1620</name>
</gene>
<name>U5N8Q6_9BURK</name>
<dbReference type="eggNOG" id="COG2273">
    <property type="taxonomic scope" value="Bacteria"/>
</dbReference>
<dbReference type="KEGG" id="cbx:Cenrod_1620"/>
<dbReference type="EMBL" id="CP004885">
    <property type="protein sequence ID" value="AGX87705.1"/>
    <property type="molecule type" value="Genomic_DNA"/>
</dbReference>
<protein>
    <submittedName>
        <fullName evidence="5">Beta-glucan synthetase</fullName>
    </submittedName>
</protein>
<proteinExistence type="inferred from homology"/>
<dbReference type="GO" id="GO:0005975">
    <property type="term" value="P:carbohydrate metabolic process"/>
    <property type="evidence" value="ECO:0007669"/>
    <property type="project" value="InterPro"/>
</dbReference>
<evidence type="ECO:0000259" key="4">
    <source>
        <dbReference type="PROSITE" id="PS51762"/>
    </source>
</evidence>
<organism evidence="5 6">
    <name type="scientific">Candidatus Symbiobacter mobilis CR</name>
    <dbReference type="NCBI Taxonomy" id="946483"/>
    <lineage>
        <taxon>Bacteria</taxon>
        <taxon>Pseudomonadati</taxon>
        <taxon>Pseudomonadota</taxon>
        <taxon>Betaproteobacteria</taxon>
        <taxon>Burkholderiales</taxon>
        <taxon>Comamonadaceae</taxon>
    </lineage>
</organism>
<dbReference type="PROSITE" id="PS51762">
    <property type="entry name" value="GH16_2"/>
    <property type="match status" value="1"/>
</dbReference>
<comment type="similarity">
    <text evidence="1">Belongs to the glycosyl hydrolase 16 family.</text>
</comment>
<dbReference type="OrthoDB" id="9809583at2"/>
<dbReference type="AlphaFoldDB" id="U5N8Q6"/>